<feature type="domain" description="C3H1-type" evidence="4">
    <location>
        <begin position="115"/>
        <end position="142"/>
    </location>
</feature>
<protein>
    <submittedName>
        <fullName evidence="5">Uncharacterized protein</fullName>
    </submittedName>
</protein>
<comment type="caution">
    <text evidence="5">The sequence shown here is derived from an EMBL/GenBank/DDBJ whole genome shotgun (WGS) entry which is preliminary data.</text>
</comment>
<evidence type="ECO:0000313" key="6">
    <source>
        <dbReference type="Proteomes" id="UP001189429"/>
    </source>
</evidence>
<name>A0ABN9YK54_9DINO</name>
<feature type="region of interest" description="Disordered" evidence="2">
    <location>
        <begin position="507"/>
        <end position="527"/>
    </location>
</feature>
<dbReference type="EMBL" id="CAUYUJ010022614">
    <property type="protein sequence ID" value="CAK0911610.1"/>
    <property type="molecule type" value="Genomic_DNA"/>
</dbReference>
<evidence type="ECO:0000259" key="4">
    <source>
        <dbReference type="PROSITE" id="PS50103"/>
    </source>
</evidence>
<proteinExistence type="predicted"/>
<evidence type="ECO:0000256" key="1">
    <source>
        <dbReference type="PROSITE-ProRule" id="PRU00723"/>
    </source>
</evidence>
<dbReference type="Gene3D" id="4.10.1000.10">
    <property type="entry name" value="Zinc finger, CCCH-type"/>
    <property type="match status" value="1"/>
</dbReference>
<feature type="region of interest" description="Disordered" evidence="2">
    <location>
        <begin position="144"/>
        <end position="194"/>
    </location>
</feature>
<keyword evidence="1" id="KW-0862">Zinc</keyword>
<dbReference type="PROSITE" id="PS50103">
    <property type="entry name" value="ZF_C3H1"/>
    <property type="match status" value="1"/>
</dbReference>
<feature type="compositionally biased region" description="Basic and acidic residues" evidence="2">
    <location>
        <begin position="43"/>
        <end position="69"/>
    </location>
</feature>
<accession>A0ABN9YK54</accession>
<feature type="compositionally biased region" description="Basic and acidic residues" evidence="2">
    <location>
        <begin position="144"/>
        <end position="179"/>
    </location>
</feature>
<feature type="compositionally biased region" description="Basic residues" evidence="2">
    <location>
        <begin position="854"/>
        <end position="864"/>
    </location>
</feature>
<sequence length="1835" mass="207198">MVKKDTTESTKEDKNEDNKDNELSWEKRVEAKKSAAQSSAWRPAHEKDDRKEDKTESRKEDKNEDTKDNKLSWKERLEAKKAAAQRSTWRPARWFYNNAICIKGSDCPFFHRAQKKPRETCRKFAQGLCYRGNNCWHAHLEGKGVDKSKGETKQNDKTNENTEEVKKEESKEVEKDGPEVQKTGDQLQETPKERALDEEILQQSRAGEWEQCTTKTNKTVARSKATGEVRLTPPTQNEIEQEGAKFADLKKALLLKNNQKHFKAANLAAKYNIKLEGLNKEVDKVRAAEAWRQADFNYRRQRALQGAMAQRWHAEKCCPWEKRCQGWDLAVPDMLGAFLDALPKPSSAHREGITNEKGAPAEKITLKYAEASGDGKVCYHGTWVGAVLPILQEGFRESHDRQVHEFTTQGVYVAPKWGLSEYSTACKMIEFPNDETPYTRFLCKVEAVGQSRPLKTTWWQACYGAEQVRVLELHVVRGWGFQVTEPVHRSSPENVMSVIRNLAPRRDVPTPMAAPATQSDPWISEPPSFPPAPPPITWVEYMYNDVPNKRKMPYYVCNATGKTQWEKPDQPFIAFQAQTTIVEDPWSVAVPAPSSSTMEPISVNAMPSRHDLVFKGDHCCLCNMKATGEHIKSKRHQDKFTVCIWPNFFQFQKTGVPFLAPGFAGPLWMSEDPAVGDVLVREYMCLEVAAECARHEDRDRVCTLALTSPDRPRWHDTVEVEWSTTWCRMEWIVQQMLGLPPHRAVVFDAGRSPARAANDLGVIGRISAAEICPNAFARPQALDITLIMGNLPALGMKSLRLQHAAACSGSIDASRLRQRPLVGQSIRAAMANFPLPKRGKRRAAIQDRTAKRAPPSRKPSKNTKGHSAMKAVKKAEDSPPKRIPYARHGIRTEKSRNDRVKWCSGLSDFMNRGEKHVINVLKKHGHLPEWAGASCPHCTKGTLGTLKKWSRKQGGWGHRCNHSGRHRHVLPHAFHPIVVAGTGQSHAPLRDQAPALFSAVAGASQVCPGRLVDKNHKMVEGVHGRLYATRETHVTAKEKSIKFGQGEAWKDIEADEVDLAKKASADGGSEPVDWEQWGGIVERGAPETLVLFRLKPTRTKKRAPGLGAIRKRDWMPAAKKRLKGRRVLLHTGGAKSYRVKLDGVKHDYAVHCRKRVKVRGKYIWAKPKYAKPRWHNFADDGAPMKKLRKSVHTKILRQKIRSFQWEYWNRGADYWQRTGDMLSFLWHRRPISPNHMANLPALGMKSVKAHLELEGADSGKIKDVYERARGNDVVPMHRTATHPEIFQDDPPALYKVHDLPLMPSEGSKKMKHAIAVVPGYQGEINVDAVRDAMLVNDYNGLPEPLRPKTDWEALYTMQLALVPVPHGEGMDIVKYYAFSVPQSVTDIQNRLALDDEVLYAASWGKGGDVKTPWKVLVYMMDRLGGTHFRYHLPPQEKGDKEKKKCLPQDVIVAQYQFIKDNAPRGNFDCEQMMWIDFQLNDPQSPIHHWKEGKIKEVLSHIKDQSTQASKVTHFPIFIFDAGEEGIERAKRLVPTFKSHSCLMVGEAGEGKTPYLETMAPAMGDYYADKLGNRSAASHRAAPDLDFFRAEEGTKHCPCVFDDGDLFDQRPMTLKAFLDVGQWQAMTRERWGAAKFVRGQARFAAENKYDEAAVPSWDAWRGLDVLPLKQAVQKRNEFLFDTLKPTFPKDMSKANVIAIAKRSSVVMNTPDDVFERLAGLGSDATRTPKNGHFITKQAGTILYNYIENGIERAPEEYNVLRDKQLRFMKGLLDKGAVPMPVPVKRELVDGSEDDADAALREPLPSLPHRIKWARPFGSIPGGQIDITTPPRAARAS</sequence>
<organism evidence="5 6">
    <name type="scientific">Prorocentrum cordatum</name>
    <dbReference type="NCBI Taxonomy" id="2364126"/>
    <lineage>
        <taxon>Eukaryota</taxon>
        <taxon>Sar</taxon>
        <taxon>Alveolata</taxon>
        <taxon>Dinophyceae</taxon>
        <taxon>Prorocentrales</taxon>
        <taxon>Prorocentraceae</taxon>
        <taxon>Prorocentrum</taxon>
    </lineage>
</organism>
<evidence type="ECO:0000256" key="2">
    <source>
        <dbReference type="SAM" id="MobiDB-lite"/>
    </source>
</evidence>
<dbReference type="InterPro" id="IPR000571">
    <property type="entry name" value="Znf_CCCH"/>
</dbReference>
<dbReference type="InterPro" id="IPR001202">
    <property type="entry name" value="WW_dom"/>
</dbReference>
<feature type="compositionally biased region" description="Basic and acidic residues" evidence="2">
    <location>
        <begin position="1"/>
        <end position="33"/>
    </location>
</feature>
<feature type="domain" description="WW" evidence="3">
    <location>
        <begin position="532"/>
        <end position="570"/>
    </location>
</feature>
<feature type="zinc finger region" description="C3H1-type" evidence="1">
    <location>
        <begin position="115"/>
        <end position="142"/>
    </location>
</feature>
<dbReference type="PROSITE" id="PS50020">
    <property type="entry name" value="WW_DOMAIN_2"/>
    <property type="match status" value="1"/>
</dbReference>
<keyword evidence="1" id="KW-0863">Zinc-finger</keyword>
<keyword evidence="6" id="KW-1185">Reference proteome</keyword>
<keyword evidence="1" id="KW-0479">Metal-binding</keyword>
<reference evidence="5" key="1">
    <citation type="submission" date="2023-10" db="EMBL/GenBank/DDBJ databases">
        <authorList>
            <person name="Chen Y."/>
            <person name="Shah S."/>
            <person name="Dougan E. K."/>
            <person name="Thang M."/>
            <person name="Chan C."/>
        </authorList>
    </citation>
    <scope>NUCLEOTIDE SEQUENCE [LARGE SCALE GENOMIC DNA]</scope>
</reference>
<dbReference type="Proteomes" id="UP001189429">
    <property type="component" value="Unassembled WGS sequence"/>
</dbReference>
<feature type="region of interest" description="Disordered" evidence="2">
    <location>
        <begin position="838"/>
        <end position="884"/>
    </location>
</feature>
<evidence type="ECO:0000259" key="3">
    <source>
        <dbReference type="PROSITE" id="PS50020"/>
    </source>
</evidence>
<evidence type="ECO:0000313" key="5">
    <source>
        <dbReference type="EMBL" id="CAK0911610.1"/>
    </source>
</evidence>
<feature type="region of interest" description="Disordered" evidence="2">
    <location>
        <begin position="1"/>
        <end position="69"/>
    </location>
</feature>
<gene>
    <name evidence="5" type="ORF">PCOR1329_LOCUS85447</name>
</gene>